<evidence type="ECO:0000313" key="4">
    <source>
        <dbReference type="Proteomes" id="UP000249065"/>
    </source>
</evidence>
<name>A0A327M504_9PROT</name>
<keyword evidence="2" id="KW-0732">Signal</keyword>
<proteinExistence type="predicted"/>
<dbReference type="PROSITE" id="PS51257">
    <property type="entry name" value="PROKAR_LIPOPROTEIN"/>
    <property type="match status" value="1"/>
</dbReference>
<evidence type="ECO:0000313" key="3">
    <source>
        <dbReference type="EMBL" id="RAI57485.1"/>
    </source>
</evidence>
<feature type="chain" id="PRO_5016289339" evidence="2">
    <location>
        <begin position="24"/>
        <end position="210"/>
    </location>
</feature>
<feature type="compositionally biased region" description="Gly residues" evidence="1">
    <location>
        <begin position="197"/>
        <end position="210"/>
    </location>
</feature>
<comment type="caution">
    <text evidence="3">The sequence shown here is derived from an EMBL/GenBank/DDBJ whole genome shotgun (WGS) entry which is preliminary data.</text>
</comment>
<feature type="region of interest" description="Disordered" evidence="1">
    <location>
        <begin position="186"/>
        <end position="210"/>
    </location>
</feature>
<protein>
    <submittedName>
        <fullName evidence="3">Uncharacterized protein</fullName>
    </submittedName>
</protein>
<reference evidence="4" key="1">
    <citation type="submission" date="2018-06" db="EMBL/GenBank/DDBJ databases">
        <authorList>
            <person name="Khan S.A."/>
        </authorList>
    </citation>
    <scope>NUCLEOTIDE SEQUENCE [LARGE SCALE GENOMIC DNA]</scope>
    <source>
        <strain evidence="4">DB-1506</strain>
    </source>
</reference>
<accession>A0A327M504</accession>
<evidence type="ECO:0000256" key="2">
    <source>
        <dbReference type="SAM" id="SignalP"/>
    </source>
</evidence>
<dbReference type="OrthoDB" id="7266154at2"/>
<gene>
    <name evidence="3" type="ORF">DOO78_19080</name>
</gene>
<dbReference type="RefSeq" id="WP_111471457.1">
    <property type="nucleotide sequence ID" value="NZ_QLIX01000017.1"/>
</dbReference>
<dbReference type="EMBL" id="QLIX01000017">
    <property type="protein sequence ID" value="RAI57485.1"/>
    <property type="molecule type" value="Genomic_DNA"/>
</dbReference>
<sequence length="210" mass="21213">MAQSRRRAGLAQHAAWLCLPLLAACAGFAPQQPPLGWASLPSDAVAGAGDPVRAAVINTAFVFNNPGSVAGRPAEAARAVANYAFLTSEIPFGPRWVGWNPTAGVQLQSAYPEVQAAFGIAPNAPTQQVVNGLFAASRALQAGDVAAAERALSPPVFTAGGAATLQRLSAMPSLPNAGFAATLAQQEMDRSDRLGSPRGGGPGGGGGGRF</sequence>
<dbReference type="AlphaFoldDB" id="A0A327M504"/>
<feature type="signal peptide" evidence="2">
    <location>
        <begin position="1"/>
        <end position="23"/>
    </location>
</feature>
<evidence type="ECO:0000256" key="1">
    <source>
        <dbReference type="SAM" id="MobiDB-lite"/>
    </source>
</evidence>
<dbReference type="Proteomes" id="UP000249065">
    <property type="component" value="Unassembled WGS sequence"/>
</dbReference>
<keyword evidence="4" id="KW-1185">Reference proteome</keyword>
<organism evidence="3 4">
    <name type="scientific">Roseicella frigidaeris</name>
    <dbReference type="NCBI Taxonomy" id="2230885"/>
    <lineage>
        <taxon>Bacteria</taxon>
        <taxon>Pseudomonadati</taxon>
        <taxon>Pseudomonadota</taxon>
        <taxon>Alphaproteobacteria</taxon>
        <taxon>Acetobacterales</taxon>
        <taxon>Roseomonadaceae</taxon>
        <taxon>Roseicella</taxon>
    </lineage>
</organism>